<dbReference type="EMBL" id="ASPP01020063">
    <property type="protein sequence ID" value="ETO14381.1"/>
    <property type="molecule type" value="Genomic_DNA"/>
</dbReference>
<dbReference type="Proteomes" id="UP000023152">
    <property type="component" value="Unassembled WGS sequence"/>
</dbReference>
<reference evidence="2 3" key="1">
    <citation type="journal article" date="2013" name="Curr. Biol.">
        <title>The Genome of the Foraminiferan Reticulomyxa filosa.</title>
        <authorList>
            <person name="Glockner G."/>
            <person name="Hulsmann N."/>
            <person name="Schleicher M."/>
            <person name="Noegel A.A."/>
            <person name="Eichinger L."/>
            <person name="Gallinger C."/>
            <person name="Pawlowski J."/>
            <person name="Sierra R."/>
            <person name="Euteneuer U."/>
            <person name="Pillet L."/>
            <person name="Moustafa A."/>
            <person name="Platzer M."/>
            <person name="Groth M."/>
            <person name="Szafranski K."/>
            <person name="Schliwa M."/>
        </authorList>
    </citation>
    <scope>NUCLEOTIDE SEQUENCE [LARGE SCALE GENOMIC DNA]</scope>
</reference>
<keyword evidence="3" id="KW-1185">Reference proteome</keyword>
<feature type="transmembrane region" description="Helical" evidence="1">
    <location>
        <begin position="76"/>
        <end position="96"/>
    </location>
</feature>
<accession>X6MLA1</accession>
<evidence type="ECO:0000256" key="1">
    <source>
        <dbReference type="SAM" id="Phobius"/>
    </source>
</evidence>
<feature type="transmembrane region" description="Helical" evidence="1">
    <location>
        <begin position="212"/>
        <end position="230"/>
    </location>
</feature>
<sequence>MSIKPKHTVTNVNISNGPFSINSQYQFCFTTKYIFFKKRKFLLEKKKKRMEELKLEEQYKKKIIQMYLKNYNRLQISLLAFNALVLLNVITITRHMPHDCDITKDSNHRYTPAPVAHIESYFIFGLLVEAGVAFVVLLQVGYCYYILYQRQQRQHIDTWIYHCMVVVYVLFWIHVLGINFITSKTHRFFARFIADIFYILSFSVFPFRFCQMTISSIILAIIVDGFFSKYNNSFFFE</sequence>
<gene>
    <name evidence="2" type="ORF">RFI_22987</name>
</gene>
<proteinExistence type="predicted"/>
<keyword evidence="1" id="KW-0812">Transmembrane</keyword>
<feature type="transmembrane region" description="Helical" evidence="1">
    <location>
        <begin position="121"/>
        <end position="147"/>
    </location>
</feature>
<evidence type="ECO:0000313" key="2">
    <source>
        <dbReference type="EMBL" id="ETO14381.1"/>
    </source>
</evidence>
<name>X6MLA1_RETFI</name>
<keyword evidence="1" id="KW-1133">Transmembrane helix</keyword>
<comment type="caution">
    <text evidence="2">The sequence shown here is derived from an EMBL/GenBank/DDBJ whole genome shotgun (WGS) entry which is preliminary data.</text>
</comment>
<feature type="transmembrane region" description="Helical" evidence="1">
    <location>
        <begin position="159"/>
        <end position="182"/>
    </location>
</feature>
<evidence type="ECO:0000313" key="3">
    <source>
        <dbReference type="Proteomes" id="UP000023152"/>
    </source>
</evidence>
<feature type="transmembrane region" description="Helical" evidence="1">
    <location>
        <begin position="188"/>
        <end position="205"/>
    </location>
</feature>
<organism evidence="2 3">
    <name type="scientific">Reticulomyxa filosa</name>
    <dbReference type="NCBI Taxonomy" id="46433"/>
    <lineage>
        <taxon>Eukaryota</taxon>
        <taxon>Sar</taxon>
        <taxon>Rhizaria</taxon>
        <taxon>Retaria</taxon>
        <taxon>Foraminifera</taxon>
        <taxon>Monothalamids</taxon>
        <taxon>Reticulomyxidae</taxon>
        <taxon>Reticulomyxa</taxon>
    </lineage>
</organism>
<protein>
    <submittedName>
        <fullName evidence="2">Uncharacterized protein</fullName>
    </submittedName>
</protein>
<dbReference type="AlphaFoldDB" id="X6MLA1"/>
<keyword evidence="1" id="KW-0472">Membrane</keyword>